<evidence type="ECO:0000313" key="2">
    <source>
        <dbReference type="EMBL" id="GID71053.1"/>
    </source>
</evidence>
<protein>
    <recommendedName>
        <fullName evidence="1">BD-FAE-like domain-containing protein</fullName>
    </recommendedName>
</protein>
<dbReference type="InterPro" id="IPR049492">
    <property type="entry name" value="BD-FAE-like_dom"/>
</dbReference>
<dbReference type="Proteomes" id="UP000619479">
    <property type="component" value="Unassembled WGS sequence"/>
</dbReference>
<reference evidence="2" key="1">
    <citation type="submission" date="2021-01" db="EMBL/GenBank/DDBJ databases">
        <title>Whole genome shotgun sequence of Actinoplanes cyaneus NBRC 14990.</title>
        <authorList>
            <person name="Komaki H."/>
            <person name="Tamura T."/>
        </authorList>
    </citation>
    <scope>NUCLEOTIDE SEQUENCE</scope>
    <source>
        <strain evidence="2">NBRC 14990</strain>
    </source>
</reference>
<sequence length="111" mass="11846">MGPRATPESLITASPICQVHAGSPPFLLAHGTADQVVRFDQSVAFRDALLSAGTEVCWKPIEGAPHEWADLPGPSDGPETAGTFGALVLPFFRSHLQYGHTTRPQPRVAEC</sequence>
<dbReference type="Gene3D" id="3.40.50.1820">
    <property type="entry name" value="alpha/beta hydrolase"/>
    <property type="match status" value="1"/>
</dbReference>
<feature type="domain" description="BD-FAE-like" evidence="1">
    <location>
        <begin position="6"/>
        <end position="49"/>
    </location>
</feature>
<evidence type="ECO:0000313" key="3">
    <source>
        <dbReference type="Proteomes" id="UP000619479"/>
    </source>
</evidence>
<name>A0A919IWG9_9ACTN</name>
<dbReference type="EMBL" id="BOMH01000095">
    <property type="protein sequence ID" value="GID71053.1"/>
    <property type="molecule type" value="Genomic_DNA"/>
</dbReference>
<keyword evidence="3" id="KW-1185">Reference proteome</keyword>
<evidence type="ECO:0000259" key="1">
    <source>
        <dbReference type="Pfam" id="PF20434"/>
    </source>
</evidence>
<dbReference type="AlphaFoldDB" id="A0A919IWG9"/>
<organism evidence="2 3">
    <name type="scientific">Actinoplanes cyaneus</name>
    <dbReference type="NCBI Taxonomy" id="52696"/>
    <lineage>
        <taxon>Bacteria</taxon>
        <taxon>Bacillati</taxon>
        <taxon>Actinomycetota</taxon>
        <taxon>Actinomycetes</taxon>
        <taxon>Micromonosporales</taxon>
        <taxon>Micromonosporaceae</taxon>
        <taxon>Actinoplanes</taxon>
    </lineage>
</organism>
<accession>A0A919IWG9</accession>
<proteinExistence type="predicted"/>
<dbReference type="InterPro" id="IPR029058">
    <property type="entry name" value="AB_hydrolase_fold"/>
</dbReference>
<comment type="caution">
    <text evidence="2">The sequence shown here is derived from an EMBL/GenBank/DDBJ whole genome shotgun (WGS) entry which is preliminary data.</text>
</comment>
<dbReference type="Pfam" id="PF20434">
    <property type="entry name" value="BD-FAE"/>
    <property type="match status" value="1"/>
</dbReference>
<gene>
    <name evidence="2" type="ORF">Acy02nite_89340</name>
</gene>
<dbReference type="SUPFAM" id="SSF53474">
    <property type="entry name" value="alpha/beta-Hydrolases"/>
    <property type="match status" value="1"/>
</dbReference>